<dbReference type="AlphaFoldDB" id="A0A0P7ZSF4"/>
<comment type="pathway">
    <text evidence="4">Amino-acid biosynthesis; L-methionine biosynthesis via salvage pathway; L-methionine from S-methyl-5-thio-alpha-D-ribose 1-phosphate: step 4/6.</text>
</comment>
<evidence type="ECO:0000256" key="3">
    <source>
        <dbReference type="ARBA" id="ARBA00023167"/>
    </source>
</evidence>
<dbReference type="SFLD" id="SFLDF00044">
    <property type="entry name" value="enolase-phosphatase"/>
    <property type="match status" value="1"/>
</dbReference>
<dbReference type="SFLD" id="SFLDG01129">
    <property type="entry name" value="C1.5:_HAD__Beta-PGM__Phosphata"/>
    <property type="match status" value="1"/>
</dbReference>
<dbReference type="GO" id="GO:0043715">
    <property type="term" value="F:2,3-diketo-5-methylthiopentyl-1-phosphate enolase activity"/>
    <property type="evidence" value="ECO:0007669"/>
    <property type="project" value="UniProtKB-UniRule"/>
</dbReference>
<dbReference type="InterPro" id="IPR023943">
    <property type="entry name" value="Enolase-ppase_E1"/>
</dbReference>
<dbReference type="GO" id="GO:0043716">
    <property type="term" value="F:2-hydroxy-3-keto-5-methylthiopentenyl-1-phosphate phosphatase activity"/>
    <property type="evidence" value="ECO:0007669"/>
    <property type="project" value="UniProtKB-UniRule"/>
</dbReference>
<dbReference type="SFLD" id="SFLDS00003">
    <property type="entry name" value="Haloacid_Dehalogenase"/>
    <property type="match status" value="1"/>
</dbReference>
<evidence type="ECO:0000256" key="1">
    <source>
        <dbReference type="ARBA" id="ARBA00022605"/>
    </source>
</evidence>
<dbReference type="HAMAP" id="MF_01681">
    <property type="entry name" value="Salvage_MtnC"/>
    <property type="match status" value="1"/>
</dbReference>
<comment type="similarity">
    <text evidence="4">Belongs to the HAD-like hydrolase superfamily. MasA/MtnC family.</text>
</comment>
<comment type="cofactor">
    <cofactor evidence="4">
        <name>Mg(2+)</name>
        <dbReference type="ChEBI" id="CHEBI:18420"/>
    </cofactor>
    <text evidence="4">Binds 1 Mg(2+) ion per subunit.</text>
</comment>
<evidence type="ECO:0000313" key="6">
    <source>
        <dbReference type="Proteomes" id="UP000050465"/>
    </source>
</evidence>
<dbReference type="UniPathway" id="UPA00904">
    <property type="reaction ID" value="UER00876"/>
</dbReference>
<comment type="catalytic activity">
    <reaction evidence="4">
        <text>5-methylsulfanyl-2,3-dioxopentyl phosphate + H2O = 1,2-dihydroxy-5-(methylsulfanyl)pent-1-en-3-one + phosphate</text>
        <dbReference type="Rhea" id="RHEA:21700"/>
        <dbReference type="ChEBI" id="CHEBI:15377"/>
        <dbReference type="ChEBI" id="CHEBI:43474"/>
        <dbReference type="ChEBI" id="CHEBI:49252"/>
        <dbReference type="ChEBI" id="CHEBI:58828"/>
        <dbReference type="EC" id="3.1.3.77"/>
    </reaction>
</comment>
<keyword evidence="4" id="KW-0460">Magnesium</keyword>
<keyword evidence="1 4" id="KW-0028">Amino-acid biosynthesis</keyword>
<dbReference type="NCBIfam" id="TIGR01549">
    <property type="entry name" value="HAD-SF-IA-v1"/>
    <property type="match status" value="1"/>
</dbReference>
<dbReference type="EC" id="3.1.3.77" evidence="4"/>
<dbReference type="Proteomes" id="UP000050465">
    <property type="component" value="Unassembled WGS sequence"/>
</dbReference>
<evidence type="ECO:0000256" key="2">
    <source>
        <dbReference type="ARBA" id="ARBA00022801"/>
    </source>
</evidence>
<dbReference type="InterPro" id="IPR023214">
    <property type="entry name" value="HAD_sf"/>
</dbReference>
<reference evidence="5 6" key="1">
    <citation type="submission" date="2015-09" db="EMBL/GenBank/DDBJ databases">
        <title>Identification and resolution of microdiversity through metagenomic sequencing of parallel consortia.</title>
        <authorList>
            <person name="Nelson W.C."/>
            <person name="Romine M.F."/>
            <person name="Lindemann S.R."/>
        </authorList>
    </citation>
    <scope>NUCLEOTIDE SEQUENCE [LARGE SCALE GENOMIC DNA]</scope>
    <source>
        <strain evidence="5">Ana</strain>
    </source>
</reference>
<comment type="pathway">
    <text evidence="4">Amino-acid biosynthesis; L-methionine biosynthesis via salvage pathway; L-methionine from S-methyl-5-thio-alpha-D-ribose 1-phosphate: step 3/6.</text>
</comment>
<dbReference type="Gene3D" id="3.40.50.1000">
    <property type="entry name" value="HAD superfamily/HAD-like"/>
    <property type="match status" value="1"/>
</dbReference>
<sequence>MPESMPCADSASAILLDIEGTTTPVSFVFDVLFPFARDHAEQFLATRGHDADVQSDLALLRQEYALEVEPAPEWGGDDPVRAVPYVHFLIGCDRKSTALKSLQGKIWHTGYQSGQLKSQLFADVLPAFERWQAAGKDLYIFSSGSIQAQKLIFQYSQFGDLTPYLSGYFDTTTGPKKEVNSYQKIADAIGHPPEKILFISDVVAELEPAKNAGFQTLFSQRPGNLVDHPESFTQITDFNPV</sequence>
<accession>A0A0P7ZSF4</accession>
<keyword evidence="4" id="KW-0479">Metal-binding</keyword>
<evidence type="ECO:0000313" key="5">
    <source>
        <dbReference type="EMBL" id="KPQ36408.1"/>
    </source>
</evidence>
<keyword evidence="2 4" id="KW-0378">Hydrolase</keyword>
<dbReference type="Gene3D" id="1.10.720.60">
    <property type="match status" value="1"/>
</dbReference>
<dbReference type="SUPFAM" id="SSF56784">
    <property type="entry name" value="HAD-like"/>
    <property type="match status" value="1"/>
</dbReference>
<dbReference type="GO" id="GO:0043874">
    <property type="term" value="F:acireductone synthase activity"/>
    <property type="evidence" value="ECO:0007669"/>
    <property type="project" value="UniProtKB-EC"/>
</dbReference>
<name>A0A0P7ZSF4_9CYAN</name>
<dbReference type="EMBL" id="LJZR01000006">
    <property type="protein sequence ID" value="KPQ36408.1"/>
    <property type="molecule type" value="Genomic_DNA"/>
</dbReference>
<dbReference type="GO" id="GO:0019509">
    <property type="term" value="P:L-methionine salvage from methylthioadenosine"/>
    <property type="evidence" value="ECO:0007669"/>
    <property type="project" value="UniProtKB-UniRule"/>
</dbReference>
<evidence type="ECO:0000256" key="4">
    <source>
        <dbReference type="HAMAP-Rule" id="MF_01681"/>
    </source>
</evidence>
<dbReference type="GO" id="GO:0000287">
    <property type="term" value="F:magnesium ion binding"/>
    <property type="evidence" value="ECO:0007669"/>
    <property type="project" value="UniProtKB-UniRule"/>
</dbReference>
<dbReference type="SFLD" id="SFLDG01133">
    <property type="entry name" value="C1.5.4:_Enolase-phosphatase_Li"/>
    <property type="match status" value="1"/>
</dbReference>
<gene>
    <name evidence="4 5" type="primary">mtnC</name>
    <name evidence="5" type="ORF">HLUCCA11_05985</name>
</gene>
<dbReference type="Pfam" id="PF00702">
    <property type="entry name" value="Hydrolase"/>
    <property type="match status" value="1"/>
</dbReference>
<dbReference type="NCBIfam" id="TIGR01691">
    <property type="entry name" value="enolase-ppase"/>
    <property type="match status" value="1"/>
</dbReference>
<dbReference type="PRINTS" id="PR00413">
    <property type="entry name" value="HADHALOGNASE"/>
</dbReference>
<dbReference type="CDD" id="cd01629">
    <property type="entry name" value="HAD_EP"/>
    <property type="match status" value="1"/>
</dbReference>
<keyword evidence="3 4" id="KW-0486">Methionine biosynthesis</keyword>
<comment type="subunit">
    <text evidence="4">Monomer.</text>
</comment>
<comment type="caution">
    <text evidence="5">The sequence shown here is derived from an EMBL/GenBank/DDBJ whole genome shotgun (WGS) entry which is preliminary data.</text>
</comment>
<dbReference type="InterPro" id="IPR036412">
    <property type="entry name" value="HAD-like_sf"/>
</dbReference>
<dbReference type="STRING" id="1666911.HLUCCA11_05985"/>
<dbReference type="InterPro" id="IPR006439">
    <property type="entry name" value="HAD-SF_hydro_IA"/>
</dbReference>
<dbReference type="PATRIC" id="fig|1666911.3.peg.5119"/>
<protein>
    <recommendedName>
        <fullName evidence="4">Enolase-phosphatase E1</fullName>
        <ecNumber evidence="4">3.1.3.77</ecNumber>
    </recommendedName>
    <alternativeName>
        <fullName evidence="4">2,3-diketo-5-methylthio-1-phosphopentane phosphatase</fullName>
    </alternativeName>
</protein>
<organism evidence="5 6">
    <name type="scientific">Phormidesmis priestleyi Ana</name>
    <dbReference type="NCBI Taxonomy" id="1666911"/>
    <lineage>
        <taxon>Bacteria</taxon>
        <taxon>Bacillati</taxon>
        <taxon>Cyanobacteriota</taxon>
        <taxon>Cyanophyceae</taxon>
        <taxon>Leptolyngbyales</taxon>
        <taxon>Leptolyngbyaceae</taxon>
        <taxon>Phormidesmis</taxon>
    </lineage>
</organism>
<dbReference type="PANTHER" id="PTHR20371:SF1">
    <property type="entry name" value="ENOLASE-PHOSPHATASE E1"/>
    <property type="match status" value="1"/>
</dbReference>
<comment type="function">
    <text evidence="4">Bifunctional enzyme that catalyzes the enolization of 2,3-diketo-5-methylthiopentyl-1-phosphate (DK-MTP-1-P) into the intermediate 2-hydroxy-3-keto-5-methylthiopentenyl-1-phosphate (HK-MTPenyl-1-P), which is then dephosphorylated to form the acireductone 1,2-dihydroxy-3-keto-5-methylthiopentene (DHK-MTPene).</text>
</comment>
<dbReference type="PANTHER" id="PTHR20371">
    <property type="entry name" value="ENOLASE-PHOSPHATASE E1"/>
    <property type="match status" value="1"/>
</dbReference>
<proteinExistence type="inferred from homology"/>